<feature type="region of interest" description="Disordered" evidence="1">
    <location>
        <begin position="75"/>
        <end position="151"/>
    </location>
</feature>
<comment type="caution">
    <text evidence="3">The sequence shown here is derived from an EMBL/GenBank/DDBJ whole genome shotgun (WGS) entry which is preliminary data.</text>
</comment>
<evidence type="ECO:0000313" key="3">
    <source>
        <dbReference type="EMBL" id="PNH07659.1"/>
    </source>
</evidence>
<keyword evidence="4" id="KW-1185">Reference proteome</keyword>
<feature type="compositionally biased region" description="Low complexity" evidence="1">
    <location>
        <begin position="128"/>
        <end position="142"/>
    </location>
</feature>
<evidence type="ECO:0000256" key="1">
    <source>
        <dbReference type="SAM" id="MobiDB-lite"/>
    </source>
</evidence>
<evidence type="ECO:0000313" key="2">
    <source>
        <dbReference type="EMBL" id="PNH02512.1"/>
    </source>
</evidence>
<dbReference type="AlphaFoldDB" id="A0A2J8A562"/>
<feature type="compositionally biased region" description="Acidic residues" evidence="1">
    <location>
        <begin position="75"/>
        <end position="98"/>
    </location>
</feature>
<reference evidence="3 4" key="1">
    <citation type="journal article" date="2017" name="Mol. Biol. Evol.">
        <title>The 4-celled Tetrabaena socialis nuclear genome reveals the essential components for genetic control of cell number at the origin of multicellularity in the volvocine lineage.</title>
        <authorList>
            <person name="Featherston J."/>
            <person name="Arakaki Y."/>
            <person name="Hanschen E.R."/>
            <person name="Ferris P.J."/>
            <person name="Michod R.E."/>
            <person name="Olson B.J.S.C."/>
            <person name="Nozaki H."/>
            <person name="Durand P.M."/>
        </authorList>
    </citation>
    <scope>NUCLEOTIDE SEQUENCE [LARGE SCALE GENOMIC DNA]</scope>
    <source>
        <strain evidence="3 4">NIES-571</strain>
    </source>
</reference>
<dbReference type="EMBL" id="PGGS01000168">
    <property type="protein sequence ID" value="PNH07659.1"/>
    <property type="molecule type" value="Genomic_DNA"/>
</dbReference>
<name>A0A2J8A562_9CHLO</name>
<proteinExistence type="predicted"/>
<sequence>MVAVCLIEWRWPGVDLLWFIPKSWRQASPLYAVEDYSTRPKSGKRSGLDGLAVAPTGMSYRSRFRAIQAMPSLPEEDIAAYDDAEGEGEGLAEGEGEGAQDTPLGGTERSMGEEEEEGGTGPGQMPYSSSSEGESIGEPSGSMGLVLRTAR</sequence>
<accession>A0A2J8A562</accession>
<organism evidence="3 4">
    <name type="scientific">Tetrabaena socialis</name>
    <dbReference type="NCBI Taxonomy" id="47790"/>
    <lineage>
        <taxon>Eukaryota</taxon>
        <taxon>Viridiplantae</taxon>
        <taxon>Chlorophyta</taxon>
        <taxon>core chlorophytes</taxon>
        <taxon>Chlorophyceae</taxon>
        <taxon>CS clade</taxon>
        <taxon>Chlamydomonadales</taxon>
        <taxon>Tetrabaenaceae</taxon>
        <taxon>Tetrabaena</taxon>
    </lineage>
</organism>
<gene>
    <name evidence="3" type="ORF">TSOC_005845</name>
    <name evidence="2" type="ORF">TSOC_011502</name>
</gene>
<dbReference type="EMBL" id="PGGS01000643">
    <property type="protein sequence ID" value="PNH02512.1"/>
    <property type="molecule type" value="Genomic_DNA"/>
</dbReference>
<protein>
    <submittedName>
        <fullName evidence="3">Uncharacterized protein</fullName>
    </submittedName>
</protein>
<dbReference type="Proteomes" id="UP000236333">
    <property type="component" value="Unassembled WGS sequence"/>
</dbReference>
<feature type="non-terminal residue" evidence="3">
    <location>
        <position position="151"/>
    </location>
</feature>
<evidence type="ECO:0000313" key="4">
    <source>
        <dbReference type="Proteomes" id="UP000236333"/>
    </source>
</evidence>